<feature type="compositionally biased region" description="Gly residues" evidence="6">
    <location>
        <begin position="436"/>
        <end position="447"/>
    </location>
</feature>
<evidence type="ECO:0000256" key="7">
    <source>
        <dbReference type="SAM" id="Phobius"/>
    </source>
</evidence>
<dbReference type="OrthoDB" id="3648173at2759"/>
<feature type="transmembrane region" description="Helical" evidence="7">
    <location>
        <begin position="355"/>
        <end position="376"/>
    </location>
</feature>
<evidence type="ECO:0000256" key="5">
    <source>
        <dbReference type="ARBA" id="ARBA00038359"/>
    </source>
</evidence>
<feature type="transmembrane region" description="Helical" evidence="7">
    <location>
        <begin position="154"/>
        <end position="179"/>
    </location>
</feature>
<feature type="domain" description="Rhodopsin" evidence="8">
    <location>
        <begin position="138"/>
        <end position="380"/>
    </location>
</feature>
<evidence type="ECO:0000256" key="6">
    <source>
        <dbReference type="SAM" id="MobiDB-lite"/>
    </source>
</evidence>
<feature type="transmembrane region" description="Helical" evidence="7">
    <location>
        <begin position="234"/>
        <end position="260"/>
    </location>
</feature>
<reference evidence="10 11" key="1">
    <citation type="journal article" date="2013" name="PLoS Genet.">
        <title>Genomic mechanisms accounting for the adaptation to parasitism in nematode-trapping fungi.</title>
        <authorList>
            <person name="Meerupati T."/>
            <person name="Andersson K.M."/>
            <person name="Friman E."/>
            <person name="Kumar D."/>
            <person name="Tunlid A."/>
            <person name="Ahren D."/>
        </authorList>
    </citation>
    <scope>NUCLEOTIDE SEQUENCE [LARGE SCALE GENOMIC DNA]</scope>
    <source>
        <strain evidence="10 11">CBS 200.50</strain>
    </source>
</reference>
<evidence type="ECO:0000259" key="8">
    <source>
        <dbReference type="Pfam" id="PF20684"/>
    </source>
</evidence>
<evidence type="ECO:0000256" key="3">
    <source>
        <dbReference type="ARBA" id="ARBA00022989"/>
    </source>
</evidence>
<dbReference type="Proteomes" id="UP000015100">
    <property type="component" value="Unassembled WGS sequence"/>
</dbReference>
<sequence>MASLAYSLNGQNTFAVGGDNPTGMVFGMYDITLTHVSLAFSATKKHDRPMSEVITQFAAFLDSHLGNITNQELADGLGADNVRRITDLFSFGWVGNFARGVTVATANAVPNLPHQAGTSAVTVVFAIMASLATLAVGLRIWSREVLMLKLMMHDWLMIAGYFFAMIYGIISVIHGSLLIPTVTVWDLSYNTYAEANKYQTILSVIYPVPLFFIKSSLLVFYLRLCPSYPSEARNIFRTSIFGTFFFILSTAITNIFVILLQCDRIDFWTEEITTRCGLNPKVTQVVLGAIGVITDILLWLMPLPLVWGLKLGKREKFLAVITFGLGAVVCVVSAFRLNAIQLYGYVNDGRVLSPIVNYLTIIELMLAIICASAPAIRALILHYMPRLLNAYTQAQASRKASTASSRDLKDDEERSTYTIQVGINAVRGREEYPALPGGGRTMGGNGNEGEKRVQSPPRRGISCKLYIDGEPAVELATKTKRRRCETYVVPEEGKRYSIRLRFEDTGAQRHGVDFWVDGQNLGSWTTKEPKHRIKTAKYAFWKQDDAGFWEYRRLFFDKLNIDKKGASKNIETRRHRLRNIGKIEVNVHRESPEPYETDCVYQDDGFSPLGAIPAKHTRRNKLSHGTKLSENACYVQRQDSYLRVTDLDWFCRAYTKFVFFYASEDMLRARGILKKEYQLDDDLVAMNTVQLQQEVMRLRSKWSWWPFKKSKKVPEGVPNVDEKTSLKKADGTTWKKVRFLF</sequence>
<proteinExistence type="inferred from homology"/>
<feature type="domain" description="DUF7918" evidence="9">
    <location>
        <begin position="460"/>
        <end position="674"/>
    </location>
</feature>
<feature type="region of interest" description="Disordered" evidence="6">
    <location>
        <begin position="434"/>
        <end position="456"/>
    </location>
</feature>
<feature type="transmembrane region" description="Helical" evidence="7">
    <location>
        <begin position="120"/>
        <end position="142"/>
    </location>
</feature>
<dbReference type="AlphaFoldDB" id="S8A5J5"/>
<evidence type="ECO:0000259" key="9">
    <source>
        <dbReference type="Pfam" id="PF25534"/>
    </source>
</evidence>
<keyword evidence="2 7" id="KW-0812">Transmembrane</keyword>
<dbReference type="InterPro" id="IPR049326">
    <property type="entry name" value="Rhodopsin_dom_fungi"/>
</dbReference>
<keyword evidence="3 7" id="KW-1133">Transmembrane helix</keyword>
<dbReference type="GO" id="GO:0016020">
    <property type="term" value="C:membrane"/>
    <property type="evidence" value="ECO:0007669"/>
    <property type="project" value="UniProtKB-SubCell"/>
</dbReference>
<feature type="transmembrane region" description="Helical" evidence="7">
    <location>
        <begin position="199"/>
        <end position="222"/>
    </location>
</feature>
<gene>
    <name evidence="10" type="ORF">H072_10136</name>
</gene>
<comment type="similarity">
    <text evidence="5">Belongs to the SAT4 family.</text>
</comment>
<keyword evidence="4 7" id="KW-0472">Membrane</keyword>
<organism evidence="10 11">
    <name type="scientific">Dactylellina haptotyla (strain CBS 200.50)</name>
    <name type="common">Nematode-trapping fungus</name>
    <name type="synonym">Monacrosporium haptotylum</name>
    <dbReference type="NCBI Taxonomy" id="1284197"/>
    <lineage>
        <taxon>Eukaryota</taxon>
        <taxon>Fungi</taxon>
        <taxon>Dikarya</taxon>
        <taxon>Ascomycota</taxon>
        <taxon>Pezizomycotina</taxon>
        <taxon>Orbiliomycetes</taxon>
        <taxon>Orbiliales</taxon>
        <taxon>Orbiliaceae</taxon>
        <taxon>Dactylellina</taxon>
    </lineage>
</organism>
<reference evidence="11" key="2">
    <citation type="submission" date="2013-04" db="EMBL/GenBank/DDBJ databases">
        <title>Genomic mechanisms accounting for the adaptation to parasitism in nematode-trapping fungi.</title>
        <authorList>
            <person name="Ahren D.G."/>
        </authorList>
    </citation>
    <scope>NUCLEOTIDE SEQUENCE [LARGE SCALE GENOMIC DNA]</scope>
    <source>
        <strain evidence="11">CBS 200.50</strain>
    </source>
</reference>
<comment type="subcellular location">
    <subcellularLocation>
        <location evidence="1">Membrane</location>
        <topology evidence="1">Multi-pass membrane protein</topology>
    </subcellularLocation>
</comment>
<evidence type="ECO:0000256" key="2">
    <source>
        <dbReference type="ARBA" id="ARBA00022692"/>
    </source>
</evidence>
<dbReference type="PANTHER" id="PTHR33048">
    <property type="entry name" value="PTH11-LIKE INTEGRAL MEMBRANE PROTEIN (AFU_ORTHOLOGUE AFUA_5G11245)"/>
    <property type="match status" value="1"/>
</dbReference>
<protein>
    <submittedName>
        <fullName evidence="10">Uncharacterized protein</fullName>
    </submittedName>
</protein>
<name>S8A5J5_DACHA</name>
<accession>S8A5J5</accession>
<comment type="caution">
    <text evidence="10">The sequence shown here is derived from an EMBL/GenBank/DDBJ whole genome shotgun (WGS) entry which is preliminary data.</text>
</comment>
<dbReference type="PANTHER" id="PTHR33048:SF129">
    <property type="entry name" value="INTEGRAL MEMBRANE PROTEIN-RELATED"/>
    <property type="match status" value="1"/>
</dbReference>
<evidence type="ECO:0000256" key="1">
    <source>
        <dbReference type="ARBA" id="ARBA00004141"/>
    </source>
</evidence>
<feature type="transmembrane region" description="Helical" evidence="7">
    <location>
        <begin position="285"/>
        <end position="305"/>
    </location>
</feature>
<evidence type="ECO:0000256" key="4">
    <source>
        <dbReference type="ARBA" id="ARBA00023136"/>
    </source>
</evidence>
<dbReference type="Pfam" id="PF25534">
    <property type="entry name" value="DUF7918"/>
    <property type="match status" value="1"/>
</dbReference>
<dbReference type="EMBL" id="AQGS01000918">
    <property type="protein sequence ID" value="EPS36361.1"/>
    <property type="molecule type" value="Genomic_DNA"/>
</dbReference>
<dbReference type="InterPro" id="IPR052337">
    <property type="entry name" value="SAT4-like"/>
</dbReference>
<dbReference type="InterPro" id="IPR057678">
    <property type="entry name" value="DUF7918"/>
</dbReference>
<keyword evidence="11" id="KW-1185">Reference proteome</keyword>
<evidence type="ECO:0000313" key="11">
    <source>
        <dbReference type="Proteomes" id="UP000015100"/>
    </source>
</evidence>
<feature type="transmembrane region" description="Helical" evidence="7">
    <location>
        <begin position="317"/>
        <end position="335"/>
    </location>
</feature>
<dbReference type="HOGENOM" id="CLU_374688_0_0_1"/>
<dbReference type="Pfam" id="PF20684">
    <property type="entry name" value="Fung_rhodopsin"/>
    <property type="match status" value="1"/>
</dbReference>
<evidence type="ECO:0000313" key="10">
    <source>
        <dbReference type="EMBL" id="EPS36361.1"/>
    </source>
</evidence>